<accession>A0A1X7F1Y6</accession>
<dbReference type="AlphaFoldDB" id="A0A1X7F1Y6"/>
<evidence type="ECO:0000313" key="2">
    <source>
        <dbReference type="Proteomes" id="UP000192906"/>
    </source>
</evidence>
<proteinExistence type="predicted"/>
<reference evidence="2" key="1">
    <citation type="submission" date="2017-04" db="EMBL/GenBank/DDBJ databases">
        <authorList>
            <person name="Varghese N."/>
            <person name="Submissions S."/>
        </authorList>
    </citation>
    <scope>NUCLEOTIDE SEQUENCE [LARGE SCALE GENOMIC DNA]</scope>
    <source>
        <strain evidence="2">K3S</strain>
    </source>
</reference>
<gene>
    <name evidence="1" type="ORF">SAMN06295933_3602</name>
</gene>
<sequence>MNAVANPFASVGAGRDRNPWPIKEWMDFHGIRQADIAIKAGIKGHSVVSRTIHGGANNKKVLGALRDLGCPENILSLPEEMKTEQTS</sequence>
<organism evidence="1 2">
    <name type="scientific">Desulfovibrio gilichinskyi</name>
    <dbReference type="NCBI Taxonomy" id="1519643"/>
    <lineage>
        <taxon>Bacteria</taxon>
        <taxon>Pseudomonadati</taxon>
        <taxon>Thermodesulfobacteriota</taxon>
        <taxon>Desulfovibrionia</taxon>
        <taxon>Desulfovibrionales</taxon>
        <taxon>Desulfovibrionaceae</taxon>
        <taxon>Desulfovibrio</taxon>
    </lineage>
</organism>
<evidence type="ECO:0000313" key="1">
    <source>
        <dbReference type="EMBL" id="SMF44472.1"/>
    </source>
</evidence>
<keyword evidence="2" id="KW-1185">Reference proteome</keyword>
<dbReference type="EMBL" id="FWZU01000009">
    <property type="protein sequence ID" value="SMF44472.1"/>
    <property type="molecule type" value="Genomic_DNA"/>
</dbReference>
<dbReference type="RefSeq" id="WP_085104785.1">
    <property type="nucleotide sequence ID" value="NZ_FWZU01000009.1"/>
</dbReference>
<name>A0A1X7F1Y6_9BACT</name>
<protein>
    <submittedName>
        <fullName evidence="1">Uncharacterized protein</fullName>
    </submittedName>
</protein>
<dbReference type="Proteomes" id="UP000192906">
    <property type="component" value="Unassembled WGS sequence"/>
</dbReference>
<dbReference type="STRING" id="1519643.SAMN06295933_3602"/>